<organism evidence="1 2">
    <name type="scientific">Schistosoma margrebowiei</name>
    <dbReference type="NCBI Taxonomy" id="48269"/>
    <lineage>
        <taxon>Eukaryota</taxon>
        <taxon>Metazoa</taxon>
        <taxon>Spiralia</taxon>
        <taxon>Lophotrochozoa</taxon>
        <taxon>Platyhelminthes</taxon>
        <taxon>Trematoda</taxon>
        <taxon>Digenea</taxon>
        <taxon>Strigeidida</taxon>
        <taxon>Schistosomatoidea</taxon>
        <taxon>Schistosomatidae</taxon>
        <taxon>Schistosoma</taxon>
    </lineage>
</organism>
<protein>
    <submittedName>
        <fullName evidence="1">Uncharacterized protein</fullName>
    </submittedName>
</protein>
<accession>A0A183N6P0</accession>
<dbReference type="AlphaFoldDB" id="A0A183N6P0"/>
<dbReference type="Proteomes" id="UP000277204">
    <property type="component" value="Unassembled WGS sequence"/>
</dbReference>
<evidence type="ECO:0000313" key="1">
    <source>
        <dbReference type="EMBL" id="VDP49402.1"/>
    </source>
</evidence>
<reference evidence="1 2" key="1">
    <citation type="submission" date="2018-11" db="EMBL/GenBank/DDBJ databases">
        <authorList>
            <consortium name="Pathogen Informatics"/>
        </authorList>
    </citation>
    <scope>NUCLEOTIDE SEQUENCE [LARGE SCALE GENOMIC DNA]</scope>
    <source>
        <strain evidence="1 2">Zambia</strain>
    </source>
</reference>
<keyword evidence="2" id="KW-1185">Reference proteome</keyword>
<sequence length="79" mass="9045">MKEPKRTRVPANIARLDHHDRQAQPPRQAICWIVDTFAAREKHRTSGHLGQSWITDFKDELTLMQQTQAKTATLAVALL</sequence>
<name>A0A183N6P0_9TREM</name>
<evidence type="ECO:0000313" key="2">
    <source>
        <dbReference type="Proteomes" id="UP000277204"/>
    </source>
</evidence>
<dbReference type="EMBL" id="UZAI01020059">
    <property type="protein sequence ID" value="VDP49402.1"/>
    <property type="molecule type" value="Genomic_DNA"/>
</dbReference>
<gene>
    <name evidence="1" type="ORF">SMRZ_LOCUS23965</name>
</gene>
<proteinExistence type="predicted"/>